<evidence type="ECO:0000313" key="5">
    <source>
        <dbReference type="EMBL" id="MFC7339150.1"/>
    </source>
</evidence>
<keyword evidence="2" id="KW-0378">Hydrolase</keyword>
<feature type="chain" id="PRO_5046793150" evidence="3">
    <location>
        <begin position="26"/>
        <end position="617"/>
    </location>
</feature>
<evidence type="ECO:0000256" key="2">
    <source>
        <dbReference type="ARBA" id="ARBA00022801"/>
    </source>
</evidence>
<reference evidence="6" key="1">
    <citation type="journal article" date="2019" name="Int. J. Syst. Evol. Microbiol.">
        <title>The Global Catalogue of Microorganisms (GCM) 10K type strain sequencing project: providing services to taxonomists for standard genome sequencing and annotation.</title>
        <authorList>
            <consortium name="The Broad Institute Genomics Platform"/>
            <consortium name="The Broad Institute Genome Sequencing Center for Infectious Disease"/>
            <person name="Wu L."/>
            <person name="Ma J."/>
        </authorList>
    </citation>
    <scope>NUCLEOTIDE SEQUENCE [LARGE SCALE GENOMIC DNA]</scope>
    <source>
        <strain evidence="6">CGMCC 4.1467</strain>
    </source>
</reference>
<evidence type="ECO:0000259" key="4">
    <source>
        <dbReference type="Pfam" id="PF00884"/>
    </source>
</evidence>
<dbReference type="Proteomes" id="UP001596472">
    <property type="component" value="Unassembled WGS sequence"/>
</dbReference>
<evidence type="ECO:0000256" key="3">
    <source>
        <dbReference type="SAM" id="SignalP"/>
    </source>
</evidence>
<evidence type="ECO:0000313" key="6">
    <source>
        <dbReference type="Proteomes" id="UP001596472"/>
    </source>
</evidence>
<dbReference type="CDD" id="cd16153">
    <property type="entry name" value="sulfatase_like"/>
    <property type="match status" value="1"/>
</dbReference>
<dbReference type="Pfam" id="PF00884">
    <property type="entry name" value="Sulfatase"/>
    <property type="match status" value="2"/>
</dbReference>
<feature type="domain" description="Sulfatase N-terminal" evidence="4">
    <location>
        <begin position="34"/>
        <end position="149"/>
    </location>
</feature>
<sequence>MERSFSNQCLGLALLSLTACLPGLAESQESSAKPNILWIVTDDQRPDSVASYNRLVFGTDESPLGYVESPNIDKLAAEGVMFTRAMCNSPVCGPSRGSMHSGRYPFRIGHYGFQLTHQAPDFVRPVVPQLLREQGYATAAFGKDDPYIYKWGPGQGYNDPGFYDVKVHNKNGLQRGGIGDIASLEEFGKGGIEVVFYPDGSKRSYFLTRNDGDISEADRAEIAKTNEEFGILRSHTRSNPNLILGGVNPKPADDTADAHIATEMMNYLANAGKSYKTLWGKELKGADPSKPQFIHLGFHFPHTPVLPPKSVRERFQSKKYRVPDFDDEELAKFPPQLMKLYNSCKIEGMSDVEKQQAIQDYYAFCAHGDAQIGKAVGAFKRYCKANEQGYLILFTIGDHSWHLGEQGIEAKFGPWRQSVENAAILVSSDKELVPAGSRCDTMVEFVDFAPTMLAAGGMDLDDPELDFLDGVSLFDVRDGSVPQRDYILGEIHLVTGPRAYLHTERFRFSMRSRPFPGQVNPKNMGQDIKWALEAPLEKVDLALYDLKHDPLERNNVANDPAYRELAAWFRNKLGNIVLGDRRVECDWTQENRYSLSDFAKGADDKKVNIPVELIPSI</sequence>
<dbReference type="EMBL" id="JBHTBS010000013">
    <property type="protein sequence ID" value="MFC7339150.1"/>
    <property type="molecule type" value="Genomic_DNA"/>
</dbReference>
<dbReference type="SUPFAM" id="SSF53649">
    <property type="entry name" value="Alkaline phosphatase-like"/>
    <property type="match status" value="1"/>
</dbReference>
<keyword evidence="3" id="KW-0732">Signal</keyword>
<evidence type="ECO:0000256" key="1">
    <source>
        <dbReference type="ARBA" id="ARBA00022723"/>
    </source>
</evidence>
<dbReference type="PANTHER" id="PTHR45953:SF1">
    <property type="entry name" value="IDURONATE 2-SULFATASE"/>
    <property type="match status" value="1"/>
</dbReference>
<dbReference type="InterPro" id="IPR000917">
    <property type="entry name" value="Sulfatase_N"/>
</dbReference>
<keyword evidence="6" id="KW-1185">Reference proteome</keyword>
<gene>
    <name evidence="5" type="ORF">ACFQY0_18295</name>
</gene>
<organism evidence="5 6">
    <name type="scientific">Haloferula chungangensis</name>
    <dbReference type="NCBI Taxonomy" id="1048331"/>
    <lineage>
        <taxon>Bacteria</taxon>
        <taxon>Pseudomonadati</taxon>
        <taxon>Verrucomicrobiota</taxon>
        <taxon>Verrucomicrobiia</taxon>
        <taxon>Verrucomicrobiales</taxon>
        <taxon>Verrucomicrobiaceae</taxon>
        <taxon>Haloferula</taxon>
    </lineage>
</organism>
<name>A0ABW2LDE7_9BACT</name>
<feature type="signal peptide" evidence="3">
    <location>
        <begin position="1"/>
        <end position="25"/>
    </location>
</feature>
<accession>A0ABW2LDE7</accession>
<protein>
    <submittedName>
        <fullName evidence="5">Sulfatase-like hydrolase/transferase</fullName>
    </submittedName>
</protein>
<keyword evidence="1" id="KW-0479">Metal-binding</keyword>
<dbReference type="PANTHER" id="PTHR45953">
    <property type="entry name" value="IDURONATE 2-SULFATASE"/>
    <property type="match status" value="1"/>
</dbReference>
<dbReference type="InterPro" id="IPR017850">
    <property type="entry name" value="Alkaline_phosphatase_core_sf"/>
</dbReference>
<proteinExistence type="predicted"/>
<dbReference type="PROSITE" id="PS51257">
    <property type="entry name" value="PROKAR_LIPOPROTEIN"/>
    <property type="match status" value="1"/>
</dbReference>
<dbReference type="Gene3D" id="3.40.720.10">
    <property type="entry name" value="Alkaline Phosphatase, subunit A"/>
    <property type="match status" value="1"/>
</dbReference>
<dbReference type="RefSeq" id="WP_379715408.1">
    <property type="nucleotide sequence ID" value="NZ_JBHTBS010000013.1"/>
</dbReference>
<comment type="caution">
    <text evidence="5">The sequence shown here is derived from an EMBL/GenBank/DDBJ whole genome shotgun (WGS) entry which is preliminary data.</text>
</comment>
<feature type="domain" description="Sulfatase N-terminal" evidence="4">
    <location>
        <begin position="283"/>
        <end position="457"/>
    </location>
</feature>